<protein>
    <recommendedName>
        <fullName evidence="5">Trypsin-like peptidase domain-containing protein</fullName>
    </recommendedName>
</protein>
<accession>A0ABN0Z949</accession>
<reference evidence="3 4" key="1">
    <citation type="journal article" date="2019" name="Int. J. Syst. Evol. Microbiol.">
        <title>The Global Catalogue of Microorganisms (GCM) 10K type strain sequencing project: providing services to taxonomists for standard genome sequencing and annotation.</title>
        <authorList>
            <consortium name="The Broad Institute Genomics Platform"/>
            <consortium name="The Broad Institute Genome Sequencing Center for Infectious Disease"/>
            <person name="Wu L."/>
            <person name="Ma J."/>
        </authorList>
    </citation>
    <scope>NUCLEOTIDE SEQUENCE [LARGE SCALE GENOMIC DNA]</scope>
    <source>
        <strain evidence="3 4">JCM 12149</strain>
    </source>
</reference>
<keyword evidence="1" id="KW-0645">Protease</keyword>
<dbReference type="Pfam" id="PF13365">
    <property type="entry name" value="Trypsin_2"/>
    <property type="match status" value="1"/>
</dbReference>
<dbReference type="PANTHER" id="PTHR43019:SF23">
    <property type="entry name" value="PROTEASE DO-LIKE 5, CHLOROPLASTIC"/>
    <property type="match status" value="1"/>
</dbReference>
<keyword evidence="2" id="KW-0472">Membrane</keyword>
<organism evidence="3 4">
    <name type="scientific">Lentibacillus halophilus</name>
    <dbReference type="NCBI Taxonomy" id="295065"/>
    <lineage>
        <taxon>Bacteria</taxon>
        <taxon>Bacillati</taxon>
        <taxon>Bacillota</taxon>
        <taxon>Bacilli</taxon>
        <taxon>Bacillales</taxon>
        <taxon>Bacillaceae</taxon>
        <taxon>Lentibacillus</taxon>
    </lineage>
</organism>
<sequence>MKESNDDRDIIDDDLYEELDEDELNELVEQEREKAMERSGKEATRKSKHPFPKWVFWLIAIVMVLNVTALLPRTFSIPAIDFLMTSAQLSTQENIQTYKESVVVVETDDGKGTGFSISADGTILTNHHVVENKETVTVAFPEEGLFSGDVMETYPDVDLAVLNVDDKNLPHLDLATDNEWQPAEQDVYFIGNPLRFNGIANKGTVLEYITLDDWRKPVVMMEAPVYRGNSGSPVINQNGDVIGVVFATLRHDSYGRVGLFIPINYYQQR</sequence>
<evidence type="ECO:0000256" key="1">
    <source>
        <dbReference type="ARBA" id="ARBA00022825"/>
    </source>
</evidence>
<keyword evidence="2" id="KW-1133">Transmembrane helix</keyword>
<keyword evidence="1" id="KW-0720">Serine protease</keyword>
<dbReference type="Gene3D" id="2.40.10.10">
    <property type="entry name" value="Trypsin-like serine proteases"/>
    <property type="match status" value="2"/>
</dbReference>
<comment type="caution">
    <text evidence="3">The sequence shown here is derived from an EMBL/GenBank/DDBJ whole genome shotgun (WGS) entry which is preliminary data.</text>
</comment>
<evidence type="ECO:0000256" key="2">
    <source>
        <dbReference type="SAM" id="Phobius"/>
    </source>
</evidence>
<keyword evidence="1" id="KW-0378">Hydrolase</keyword>
<keyword evidence="4" id="KW-1185">Reference proteome</keyword>
<dbReference type="PRINTS" id="PR00834">
    <property type="entry name" value="PROTEASES2C"/>
</dbReference>
<dbReference type="InterPro" id="IPR001940">
    <property type="entry name" value="Peptidase_S1C"/>
</dbReference>
<dbReference type="SUPFAM" id="SSF50494">
    <property type="entry name" value="Trypsin-like serine proteases"/>
    <property type="match status" value="1"/>
</dbReference>
<dbReference type="InterPro" id="IPR009003">
    <property type="entry name" value="Peptidase_S1_PA"/>
</dbReference>
<dbReference type="InterPro" id="IPR043504">
    <property type="entry name" value="Peptidase_S1_PA_chymotrypsin"/>
</dbReference>
<keyword evidence="2" id="KW-0812">Transmembrane</keyword>
<evidence type="ECO:0008006" key="5">
    <source>
        <dbReference type="Google" id="ProtNLM"/>
    </source>
</evidence>
<dbReference type="PANTHER" id="PTHR43019">
    <property type="entry name" value="SERINE ENDOPROTEASE DEGS"/>
    <property type="match status" value="1"/>
</dbReference>
<gene>
    <name evidence="3" type="ORF">GCM10008983_15790</name>
</gene>
<dbReference type="EMBL" id="BAAADM010000041">
    <property type="protein sequence ID" value="GAA0439725.1"/>
    <property type="molecule type" value="Genomic_DNA"/>
</dbReference>
<dbReference type="Proteomes" id="UP001501459">
    <property type="component" value="Unassembled WGS sequence"/>
</dbReference>
<name>A0ABN0Z949_9BACI</name>
<evidence type="ECO:0000313" key="4">
    <source>
        <dbReference type="Proteomes" id="UP001501459"/>
    </source>
</evidence>
<dbReference type="RefSeq" id="WP_343752286.1">
    <property type="nucleotide sequence ID" value="NZ_BAAADM010000041.1"/>
</dbReference>
<proteinExistence type="predicted"/>
<feature type="transmembrane region" description="Helical" evidence="2">
    <location>
        <begin position="54"/>
        <end position="71"/>
    </location>
</feature>
<evidence type="ECO:0000313" key="3">
    <source>
        <dbReference type="EMBL" id="GAA0439725.1"/>
    </source>
</evidence>